<dbReference type="HAMAP" id="MF_01665">
    <property type="entry name" value="HemeA_synth_type2"/>
    <property type="match status" value="1"/>
</dbReference>
<dbReference type="EMBL" id="SRXV01000001">
    <property type="protein sequence ID" value="TGY94557.1"/>
    <property type="molecule type" value="Genomic_DNA"/>
</dbReference>
<dbReference type="Pfam" id="PF02628">
    <property type="entry name" value="COX15-CtaA"/>
    <property type="match status" value="1"/>
</dbReference>
<dbReference type="PANTHER" id="PTHR23289:SF2">
    <property type="entry name" value="CYTOCHROME C OXIDASE ASSEMBLY PROTEIN COX15 HOMOLOG"/>
    <property type="match status" value="1"/>
</dbReference>
<dbReference type="GO" id="GO:0005886">
    <property type="term" value="C:plasma membrane"/>
    <property type="evidence" value="ECO:0007669"/>
    <property type="project" value="UniProtKB-SubCell"/>
</dbReference>
<evidence type="ECO:0000256" key="10">
    <source>
        <dbReference type="ARBA" id="ARBA00044501"/>
    </source>
</evidence>
<evidence type="ECO:0000256" key="4">
    <source>
        <dbReference type="ARBA" id="ARBA00022723"/>
    </source>
</evidence>
<evidence type="ECO:0000313" key="13">
    <source>
        <dbReference type="EMBL" id="TGY94557.1"/>
    </source>
</evidence>
<feature type="transmembrane region" description="Helical" evidence="12">
    <location>
        <begin position="206"/>
        <end position="231"/>
    </location>
</feature>
<name>A0A4S2HER2_9PROT</name>
<accession>A0A4S2HER2</accession>
<evidence type="ECO:0000256" key="12">
    <source>
        <dbReference type="HAMAP-Rule" id="MF_01665"/>
    </source>
</evidence>
<comment type="cofactor">
    <cofactor evidence="1 12">
        <name>heme b</name>
        <dbReference type="ChEBI" id="CHEBI:60344"/>
    </cofactor>
</comment>
<comment type="subcellular location">
    <subcellularLocation>
        <location evidence="12">Cell membrane</location>
        <topology evidence="12">Multi-pass membrane protein</topology>
    </subcellularLocation>
    <subcellularLocation>
        <location evidence="2">Membrane</location>
        <topology evidence="2">Multi-pass membrane protein</topology>
    </subcellularLocation>
</comment>
<keyword evidence="3 12" id="KW-0812">Transmembrane</keyword>
<keyword evidence="4 12" id="KW-0479">Metal-binding</keyword>
<dbReference type="InterPro" id="IPR003780">
    <property type="entry name" value="COX15/CtaA_fam"/>
</dbReference>
<dbReference type="EC" id="1.17.99.9" evidence="12"/>
<feature type="transmembrane region" description="Helical" evidence="12">
    <location>
        <begin position="275"/>
        <end position="291"/>
    </location>
</feature>
<evidence type="ECO:0000256" key="3">
    <source>
        <dbReference type="ARBA" id="ARBA00022692"/>
    </source>
</evidence>
<evidence type="ECO:0000256" key="5">
    <source>
        <dbReference type="ARBA" id="ARBA00022989"/>
    </source>
</evidence>
<gene>
    <name evidence="12" type="primary">ctaA</name>
    <name evidence="13" type="ORF">E5162_04595</name>
</gene>
<keyword evidence="8 12" id="KW-0350">Heme biosynthesis</keyword>
<evidence type="ECO:0000256" key="8">
    <source>
        <dbReference type="ARBA" id="ARBA00023133"/>
    </source>
</evidence>
<keyword evidence="9 12" id="KW-0472">Membrane</keyword>
<evidence type="ECO:0000256" key="6">
    <source>
        <dbReference type="ARBA" id="ARBA00023002"/>
    </source>
</evidence>
<dbReference type="GO" id="GO:0120547">
    <property type="term" value="F:heme A synthase activity"/>
    <property type="evidence" value="ECO:0007669"/>
    <property type="project" value="UniProtKB-EC"/>
</dbReference>
<evidence type="ECO:0000256" key="11">
    <source>
        <dbReference type="ARBA" id="ARBA00048044"/>
    </source>
</evidence>
<dbReference type="PANTHER" id="PTHR23289">
    <property type="entry name" value="CYTOCHROME C OXIDASE ASSEMBLY PROTEIN COX15"/>
    <property type="match status" value="1"/>
</dbReference>
<dbReference type="InterPro" id="IPR023754">
    <property type="entry name" value="HemeA_Synthase_type2"/>
</dbReference>
<keyword evidence="7 12" id="KW-0408">Iron</keyword>
<keyword evidence="6 12" id="KW-0560">Oxidoreductase</keyword>
<feature type="transmembrane region" description="Helical" evidence="12">
    <location>
        <begin position="24"/>
        <end position="45"/>
    </location>
</feature>
<dbReference type="Proteomes" id="UP000305451">
    <property type="component" value="Unassembled WGS sequence"/>
</dbReference>
<comment type="caution">
    <text evidence="13">The sequence shown here is derived from an EMBL/GenBank/DDBJ whole genome shotgun (WGS) entry which is preliminary data.</text>
</comment>
<dbReference type="GO" id="GO:0046872">
    <property type="term" value="F:metal ion binding"/>
    <property type="evidence" value="ECO:0007669"/>
    <property type="project" value="UniProtKB-KW"/>
</dbReference>
<comment type="catalytic activity">
    <reaction evidence="11">
        <text>Fe(II)-heme o + 2 A + H2O = Fe(II)-heme a + 2 AH2</text>
        <dbReference type="Rhea" id="RHEA:63388"/>
        <dbReference type="ChEBI" id="CHEBI:13193"/>
        <dbReference type="ChEBI" id="CHEBI:15377"/>
        <dbReference type="ChEBI" id="CHEBI:17499"/>
        <dbReference type="ChEBI" id="CHEBI:60530"/>
        <dbReference type="ChEBI" id="CHEBI:61715"/>
        <dbReference type="EC" id="1.17.99.9"/>
    </reaction>
    <physiologicalReaction direction="left-to-right" evidence="11">
        <dbReference type="Rhea" id="RHEA:63389"/>
    </physiologicalReaction>
</comment>
<feature type="transmembrane region" description="Helical" evidence="12">
    <location>
        <begin position="140"/>
        <end position="158"/>
    </location>
</feature>
<comment type="function">
    <text evidence="12">Catalyzes the conversion of heme O to heme A by two successive hydroxylations of the methyl group at C8. The first hydroxylation forms heme I, the second hydroxylation results in an unstable dihydroxymethyl group, which spontaneously dehydrates, resulting in the formyl group of heme A.</text>
</comment>
<dbReference type="GO" id="GO:0006784">
    <property type="term" value="P:heme A biosynthetic process"/>
    <property type="evidence" value="ECO:0007669"/>
    <property type="project" value="UniProtKB-UniRule"/>
</dbReference>
<feature type="transmembrane region" description="Helical" evidence="12">
    <location>
        <begin position="173"/>
        <end position="194"/>
    </location>
</feature>
<feature type="binding site" description="axial binding residue" evidence="12">
    <location>
        <position position="273"/>
    </location>
    <ligand>
        <name>heme</name>
        <dbReference type="ChEBI" id="CHEBI:30413"/>
    </ligand>
    <ligandPart>
        <name>Fe</name>
        <dbReference type="ChEBI" id="CHEBI:18248"/>
    </ligandPart>
</feature>
<comment type="subunit">
    <text evidence="12">Interacts with CtaB.</text>
</comment>
<dbReference type="UniPathway" id="UPA00269">
    <property type="reaction ID" value="UER00713"/>
</dbReference>
<feature type="binding site" description="axial binding residue" evidence="12">
    <location>
        <position position="333"/>
    </location>
    <ligand>
        <name>heme</name>
        <dbReference type="ChEBI" id="CHEBI:30413"/>
    </ligand>
    <ligandPart>
        <name>Fe</name>
        <dbReference type="ChEBI" id="CHEBI:18248"/>
    </ligandPart>
</feature>
<keyword evidence="12" id="KW-1003">Cell membrane</keyword>
<dbReference type="OrthoDB" id="9793156at2"/>
<sequence length="368" mass="40509">MSVLTQPADARLPRAFTAPGTSRAMFWWLVIVALFVCAMIVVGGATRLTDSGLSITEWRPVTGAVPPLSEAGWEAELEKYRQIPEYQEQNRGMSLDEFKFIYWWEWGHRQLGRTLGLVFAVPFFIFLVRGIAPRRLRPRLWILFALGGLQGAIGWWMVSSGLADRLDVSQYRLATHLSMAFLILGLTLWTALDLRYGAQVLTRRSGLFALAGLFWAGVLVQIALGAFVAGLDAGRIYTSWPLFEGRLIPDGYLGGMPFWQAIFESRPAVQLQHRWFAYVLTVAGLLLAWRYRRQGTGAVSRLALLVPAVLIVQVLLGIATLVHAAPLSLSLLHQAGAIALFGVSGYAAWLLSRSEADGEAARAAPSGA</sequence>
<reference evidence="13 14" key="1">
    <citation type="journal article" date="2013" name="Int. J. Syst. Evol. Microbiol.">
        <title>Marinicauda pacifica gen. nov., sp. nov., a prosthecate alphaproteobacterium of the family Hyphomonadaceae isolated from deep seawater.</title>
        <authorList>
            <person name="Zhang X.Y."/>
            <person name="Li G.W."/>
            <person name="Wang C.S."/>
            <person name="Zhang Y.J."/>
            <person name="Xu X.W."/>
            <person name="Li H."/>
            <person name="Liu A."/>
            <person name="Liu C."/>
            <person name="Xie B.B."/>
            <person name="Qin Q.L."/>
            <person name="Xu Z."/>
            <person name="Chen X.L."/>
            <person name="Zhou B.C."/>
            <person name="Zhang Y.Z."/>
        </authorList>
    </citation>
    <scope>NUCLEOTIDE SEQUENCE [LARGE SCALE GENOMIC DNA]</scope>
    <source>
        <strain evidence="13 14">P-1 km-3</strain>
    </source>
</reference>
<feature type="transmembrane region" description="Helical" evidence="12">
    <location>
        <begin position="331"/>
        <end position="352"/>
    </location>
</feature>
<feature type="transmembrane region" description="Helical" evidence="12">
    <location>
        <begin position="110"/>
        <end position="128"/>
    </location>
</feature>
<dbReference type="AlphaFoldDB" id="A0A4S2HER2"/>
<organism evidence="13 14">
    <name type="scientific">Marinicauda pacifica</name>
    <dbReference type="NCBI Taxonomy" id="1133559"/>
    <lineage>
        <taxon>Bacteria</taxon>
        <taxon>Pseudomonadati</taxon>
        <taxon>Pseudomonadota</taxon>
        <taxon>Alphaproteobacteria</taxon>
        <taxon>Maricaulales</taxon>
        <taxon>Maricaulaceae</taxon>
        <taxon>Marinicauda</taxon>
    </lineage>
</organism>
<evidence type="ECO:0000256" key="9">
    <source>
        <dbReference type="ARBA" id="ARBA00023136"/>
    </source>
</evidence>
<evidence type="ECO:0000256" key="7">
    <source>
        <dbReference type="ARBA" id="ARBA00023004"/>
    </source>
</evidence>
<evidence type="ECO:0000256" key="2">
    <source>
        <dbReference type="ARBA" id="ARBA00004141"/>
    </source>
</evidence>
<protein>
    <recommendedName>
        <fullName evidence="12">Heme A synthase</fullName>
        <shortName evidence="12">HAS</shortName>
        <ecNumber evidence="12">1.17.99.9</ecNumber>
    </recommendedName>
    <alternativeName>
        <fullName evidence="12">Cytochrome aa3-controlling protein</fullName>
    </alternativeName>
</protein>
<comment type="pathway">
    <text evidence="10 12">Porphyrin-containing compound metabolism; heme A biosynthesis; heme A from heme O: step 1/1.</text>
</comment>
<proteinExistence type="inferred from homology"/>
<evidence type="ECO:0000256" key="1">
    <source>
        <dbReference type="ARBA" id="ARBA00001970"/>
    </source>
</evidence>
<comment type="similarity">
    <text evidence="12">Belongs to the COX15/CtaA family. Type 2 subfamily.</text>
</comment>
<evidence type="ECO:0000313" key="14">
    <source>
        <dbReference type="Proteomes" id="UP000305451"/>
    </source>
</evidence>
<feature type="transmembrane region" description="Helical" evidence="12">
    <location>
        <begin position="303"/>
        <end position="325"/>
    </location>
</feature>
<keyword evidence="5 12" id="KW-1133">Transmembrane helix</keyword>
<keyword evidence="14" id="KW-1185">Reference proteome</keyword>
<dbReference type="RefSeq" id="WP_135943754.1">
    <property type="nucleotide sequence ID" value="NZ_BMEI01000001.1"/>
</dbReference>